<dbReference type="GeneID" id="19260869"/>
<name>E9F2T4_METRA</name>
<comment type="caution">
    <text evidence="9">The sequence shown here is derived from an EMBL/GenBank/DDBJ whole genome shotgun (WGS) entry which is preliminary data.</text>
</comment>
<dbReference type="EC" id="3.1.1.-" evidence="8"/>
<proteinExistence type="inferred from homology"/>
<gene>
    <name evidence="9" type="ORF">MAA_06583</name>
</gene>
<keyword evidence="3" id="KW-0479">Metal-binding</keyword>
<comment type="similarity">
    <text evidence="1 8">Belongs to the tannase family.</text>
</comment>
<dbReference type="PANTHER" id="PTHR33938">
    <property type="entry name" value="FERULOYL ESTERASE B-RELATED"/>
    <property type="match status" value="1"/>
</dbReference>
<keyword evidence="2" id="KW-0719">Serine esterase</keyword>
<keyword evidence="5 8" id="KW-0378">Hydrolase</keyword>
<dbReference type="InterPro" id="IPR029058">
    <property type="entry name" value="AB_hydrolase_fold"/>
</dbReference>
<sequence>MRGARLPYSRTALDIHKSKSTDDAGIGALQSCSPSTFTHIDLFGSQVISIAANIVTNYTKTAPHRETVHHPTIEVKNATFCNVTVTYTHPGQGDVINVETWLPIGDWNQRLLAVGGGGYAAGRFVYSELAMAAALGQGFATVTTDAGLGESVLAHDWALLSPGNVNLYKLHNLASRSLHDESIIAKSVIKKFYGKAPEYSYWSGCSQGGRQGLMLAQRYPSAYDGIVATAPALNWGELVPGFFWPQVIMNELGEYPAPCELSYLAEAAVGACDGLDGVVDGVISHMDKCEASFDSFSYVGTELECSELGRSIKLSRAAAVVANATWSGPRGSDGNFLWYGIGYGSSFQEAFGAGVATTQCSQGKCVGVPSLLGTQWLQLFVEKNPAFDVKEVTRTDFERLFHTSVLEYSTVLGTRDPDLSAFRNRGGKILSFHGLNDQLIPYKGTDQYYDSVLRHAPAARDFYRYFHIPGYGHCAGGNHASPMTGFSQLRAWVEQGKAPETVKIQFKNAQGKEFHRLLCPYPQQAHFNGGDSTKANSFVCR</sequence>
<evidence type="ECO:0000256" key="6">
    <source>
        <dbReference type="ARBA" id="ARBA00022837"/>
    </source>
</evidence>
<keyword evidence="10" id="KW-1185">Reference proteome</keyword>
<evidence type="ECO:0000313" key="10">
    <source>
        <dbReference type="Proteomes" id="UP000002498"/>
    </source>
</evidence>
<dbReference type="OrthoDB" id="3039123at2759"/>
<evidence type="ECO:0000256" key="2">
    <source>
        <dbReference type="ARBA" id="ARBA00022487"/>
    </source>
</evidence>
<dbReference type="KEGG" id="maj:MAA_06583"/>
<dbReference type="InterPro" id="IPR011118">
    <property type="entry name" value="Tannase/feruloyl_esterase"/>
</dbReference>
<keyword evidence="4" id="KW-0732">Signal</keyword>
<reference evidence="9 10" key="2">
    <citation type="journal article" date="2014" name="Proc. Natl. Acad. Sci. U.S.A.">
        <title>Trajectory and genomic determinants of fungal-pathogen speciation and host adaptation.</title>
        <authorList>
            <person name="Hu X."/>
            <person name="Xiao G."/>
            <person name="Zheng P."/>
            <person name="Shang Y."/>
            <person name="Su Y."/>
            <person name="Zhang X."/>
            <person name="Liu X."/>
            <person name="Zhan S."/>
            <person name="St Leger R.J."/>
            <person name="Wang C."/>
        </authorList>
    </citation>
    <scope>GENOME REANNOTATION</scope>
    <source>
        <strain evidence="10">ARSEF 23 / ATCC MYA-3075</strain>
    </source>
</reference>
<reference evidence="9 10" key="1">
    <citation type="journal article" date="2011" name="PLoS Genet.">
        <title>Genome sequencing and comparative transcriptomics of the model entomopathogenic fungi Metarhizium anisopliae and M. acridum.</title>
        <authorList>
            <person name="Gao Q."/>
            <person name="Jin K."/>
            <person name="Ying S.H."/>
            <person name="Zhang Y."/>
            <person name="Xiao G."/>
            <person name="Shang Y."/>
            <person name="Duan Z."/>
            <person name="Hu X."/>
            <person name="Xie X.Q."/>
            <person name="Zhou G."/>
            <person name="Peng G."/>
            <person name="Luo Z."/>
            <person name="Huang W."/>
            <person name="Wang B."/>
            <person name="Fang W."/>
            <person name="Wang S."/>
            <person name="Zhong Y."/>
            <person name="Ma L.J."/>
            <person name="St Leger R.J."/>
            <person name="Zhao G.P."/>
            <person name="Pei Y."/>
            <person name="Feng M.G."/>
            <person name="Xia Y."/>
            <person name="Wang C."/>
        </authorList>
    </citation>
    <scope>NUCLEOTIDE SEQUENCE [LARGE SCALE GENOMIC DNA]</scope>
    <source>
        <strain evidence="10">ARSEF 23 / ATCC MYA-3075</strain>
    </source>
</reference>
<organism evidence="9 10">
    <name type="scientific">Metarhizium robertsii (strain ARSEF 23 / ATCC MYA-3075)</name>
    <name type="common">Metarhizium anisopliae (strain ARSEF 23)</name>
    <dbReference type="NCBI Taxonomy" id="655844"/>
    <lineage>
        <taxon>Eukaryota</taxon>
        <taxon>Fungi</taxon>
        <taxon>Dikarya</taxon>
        <taxon>Ascomycota</taxon>
        <taxon>Pezizomycotina</taxon>
        <taxon>Sordariomycetes</taxon>
        <taxon>Hypocreomycetidae</taxon>
        <taxon>Hypocreales</taxon>
        <taxon>Clavicipitaceae</taxon>
        <taxon>Metarhizium</taxon>
    </lineage>
</organism>
<dbReference type="Pfam" id="PF07519">
    <property type="entry name" value="Tannase"/>
    <property type="match status" value="1"/>
</dbReference>
<dbReference type="RefSeq" id="XP_007822772.2">
    <property type="nucleotide sequence ID" value="XM_007824581.2"/>
</dbReference>
<dbReference type="AlphaFoldDB" id="E9F2T4"/>
<evidence type="ECO:0000256" key="8">
    <source>
        <dbReference type="RuleBase" id="RU361238"/>
    </source>
</evidence>
<dbReference type="HOGENOM" id="CLU_014819_3_2_1"/>
<dbReference type="Gene3D" id="3.40.50.1820">
    <property type="entry name" value="alpha/beta hydrolase"/>
    <property type="match status" value="1"/>
</dbReference>
<evidence type="ECO:0000256" key="4">
    <source>
        <dbReference type="ARBA" id="ARBA00022729"/>
    </source>
</evidence>
<evidence type="ECO:0000256" key="3">
    <source>
        <dbReference type="ARBA" id="ARBA00022723"/>
    </source>
</evidence>
<dbReference type="SUPFAM" id="SSF53474">
    <property type="entry name" value="alpha/beta-Hydrolases"/>
    <property type="match status" value="1"/>
</dbReference>
<evidence type="ECO:0000256" key="5">
    <source>
        <dbReference type="ARBA" id="ARBA00022801"/>
    </source>
</evidence>
<dbReference type="EMBL" id="ADNJ02000011">
    <property type="protein sequence ID" value="EFY97800.2"/>
    <property type="molecule type" value="Genomic_DNA"/>
</dbReference>
<keyword evidence="6" id="KW-0106">Calcium</keyword>
<protein>
    <recommendedName>
        <fullName evidence="8">Carboxylic ester hydrolase</fullName>
        <ecNumber evidence="8">3.1.1.-</ecNumber>
    </recommendedName>
</protein>
<dbReference type="GO" id="GO:0046872">
    <property type="term" value="F:metal ion binding"/>
    <property type="evidence" value="ECO:0007669"/>
    <property type="project" value="UniProtKB-KW"/>
</dbReference>
<accession>E9F2T4</accession>
<dbReference type="Proteomes" id="UP000002498">
    <property type="component" value="Unassembled WGS sequence"/>
</dbReference>
<dbReference type="GO" id="GO:0030600">
    <property type="term" value="F:feruloyl esterase activity"/>
    <property type="evidence" value="ECO:0007669"/>
    <property type="project" value="UniProtKB-ARBA"/>
</dbReference>
<keyword evidence="7" id="KW-1015">Disulfide bond</keyword>
<evidence type="ECO:0000256" key="7">
    <source>
        <dbReference type="ARBA" id="ARBA00023157"/>
    </source>
</evidence>
<evidence type="ECO:0000256" key="1">
    <source>
        <dbReference type="ARBA" id="ARBA00006249"/>
    </source>
</evidence>
<dbReference type="PANTHER" id="PTHR33938:SF13">
    <property type="entry name" value="CARBOXYLIC ESTER HYDROLASE"/>
    <property type="match status" value="1"/>
</dbReference>
<evidence type="ECO:0000313" key="9">
    <source>
        <dbReference type="EMBL" id="EFY97800.2"/>
    </source>
</evidence>